<dbReference type="Proteomes" id="UP000017836">
    <property type="component" value="Unassembled WGS sequence"/>
</dbReference>
<reference evidence="2" key="1">
    <citation type="journal article" date="2013" name="Science">
        <title>The Amborella genome and the evolution of flowering plants.</title>
        <authorList>
            <consortium name="Amborella Genome Project"/>
        </authorList>
    </citation>
    <scope>NUCLEOTIDE SEQUENCE [LARGE SCALE GENOMIC DNA]</scope>
</reference>
<dbReference type="HOGENOM" id="CLU_2925701_0_0_1"/>
<dbReference type="Gramene" id="ERN10307">
    <property type="protein sequence ID" value="ERN10307"/>
    <property type="gene ID" value="AMTR_s00177p00052320"/>
</dbReference>
<gene>
    <name evidence="1" type="ORF">AMTR_s00177p00052320</name>
</gene>
<evidence type="ECO:0000313" key="2">
    <source>
        <dbReference type="Proteomes" id="UP000017836"/>
    </source>
</evidence>
<dbReference type="AlphaFoldDB" id="W1PK00"/>
<proteinExistence type="predicted"/>
<sequence>MAHARPGRRYGHIHRVHGAKQGLLSGLHIQMQEDESEAQSKFRGRKKSHFLYLYGKQVSEG</sequence>
<name>W1PK00_AMBTC</name>
<evidence type="ECO:0000313" key="1">
    <source>
        <dbReference type="EMBL" id="ERN10307.1"/>
    </source>
</evidence>
<dbReference type="EMBL" id="KI392874">
    <property type="protein sequence ID" value="ERN10307.1"/>
    <property type="molecule type" value="Genomic_DNA"/>
</dbReference>
<protein>
    <submittedName>
        <fullName evidence="1">Uncharacterized protein</fullName>
    </submittedName>
</protein>
<accession>W1PK00</accession>
<organism evidence="1 2">
    <name type="scientific">Amborella trichopoda</name>
    <dbReference type="NCBI Taxonomy" id="13333"/>
    <lineage>
        <taxon>Eukaryota</taxon>
        <taxon>Viridiplantae</taxon>
        <taxon>Streptophyta</taxon>
        <taxon>Embryophyta</taxon>
        <taxon>Tracheophyta</taxon>
        <taxon>Spermatophyta</taxon>
        <taxon>Magnoliopsida</taxon>
        <taxon>Amborellales</taxon>
        <taxon>Amborellaceae</taxon>
        <taxon>Amborella</taxon>
    </lineage>
</organism>
<keyword evidence="2" id="KW-1185">Reference proteome</keyword>